<feature type="region of interest" description="Disordered" evidence="1">
    <location>
        <begin position="46"/>
        <end position="69"/>
    </location>
</feature>
<organism evidence="3 4">
    <name type="scientific">Clavibacter michiganensis</name>
    <dbReference type="NCBI Taxonomy" id="28447"/>
    <lineage>
        <taxon>Bacteria</taxon>
        <taxon>Bacillati</taxon>
        <taxon>Actinomycetota</taxon>
        <taxon>Actinomycetes</taxon>
        <taxon>Micrococcales</taxon>
        <taxon>Microbacteriaceae</taxon>
        <taxon>Clavibacter</taxon>
    </lineage>
</organism>
<dbReference type="Proteomes" id="UP000195011">
    <property type="component" value="Unassembled WGS sequence"/>
</dbReference>
<evidence type="ECO:0000313" key="4">
    <source>
        <dbReference type="Proteomes" id="UP000195011"/>
    </source>
</evidence>
<feature type="chain" id="PRO_5013055445" description="Secreted protein" evidence="2">
    <location>
        <begin position="42"/>
        <end position="194"/>
    </location>
</feature>
<proteinExistence type="predicted"/>
<evidence type="ECO:0000313" key="3">
    <source>
        <dbReference type="EMBL" id="OUE23870.1"/>
    </source>
</evidence>
<dbReference type="AlphaFoldDB" id="A0A251YHX4"/>
<evidence type="ECO:0000256" key="1">
    <source>
        <dbReference type="SAM" id="MobiDB-lite"/>
    </source>
</evidence>
<feature type="signal peptide" evidence="2">
    <location>
        <begin position="1"/>
        <end position="41"/>
    </location>
</feature>
<name>A0A251YHX4_9MICO</name>
<feature type="compositionally biased region" description="Low complexity" evidence="1">
    <location>
        <begin position="46"/>
        <end position="56"/>
    </location>
</feature>
<gene>
    <name evidence="3" type="ORF">BFL36_07420</name>
</gene>
<dbReference type="EMBL" id="MDJY01000036">
    <property type="protein sequence ID" value="OUE23870.1"/>
    <property type="molecule type" value="Genomic_DNA"/>
</dbReference>
<protein>
    <recommendedName>
        <fullName evidence="5">Secreted protein</fullName>
    </recommendedName>
</protein>
<dbReference type="RefSeq" id="WP_086517325.1">
    <property type="nucleotide sequence ID" value="NZ_MDJY01000036.1"/>
</dbReference>
<sequence length="194" mass="20390">MPSTTPSPRSSRRLRRAGTVAAAAAIALSATFGLGIAPASAAPAAAAPASTPTDASQITIPGAKPGPAPRWPGAQYRFVFGTHWIPVAHGGQNIRSFRIQGYSVRPEGLAFNDINECVSFPGYSKNITATSFVGVILPQIYETTVTSFSEPHCTGYDYGRVGGSGPIDRSAIDWTLYAHHAPTIYHYQSADAIG</sequence>
<keyword evidence="2" id="KW-0732">Signal</keyword>
<evidence type="ECO:0000256" key="2">
    <source>
        <dbReference type="SAM" id="SignalP"/>
    </source>
</evidence>
<reference evidence="3 4" key="1">
    <citation type="submission" date="2016-08" db="EMBL/GenBank/DDBJ databases">
        <title>Genome sequence of Clavibacter michiganensis spp strain CFBP8017.</title>
        <authorList>
            <person name="Thapa S.P."/>
            <person name="Coaker G."/>
            <person name="Jacques M.-A."/>
        </authorList>
    </citation>
    <scope>NUCLEOTIDE SEQUENCE [LARGE SCALE GENOMIC DNA]</scope>
    <source>
        <strain evidence="3">CFBP8017</strain>
    </source>
</reference>
<dbReference type="PROSITE" id="PS51318">
    <property type="entry name" value="TAT"/>
    <property type="match status" value="1"/>
</dbReference>
<dbReference type="InterPro" id="IPR006311">
    <property type="entry name" value="TAT_signal"/>
</dbReference>
<comment type="caution">
    <text evidence="3">The sequence shown here is derived from an EMBL/GenBank/DDBJ whole genome shotgun (WGS) entry which is preliminary data.</text>
</comment>
<evidence type="ECO:0008006" key="5">
    <source>
        <dbReference type="Google" id="ProtNLM"/>
    </source>
</evidence>
<accession>A0A251YHX4</accession>